<dbReference type="InterPro" id="IPR026099">
    <property type="entry name" value="Odf2-rel"/>
</dbReference>
<gene>
    <name evidence="8" type="ORF">WA026_017059</name>
</gene>
<evidence type="ECO:0000256" key="2">
    <source>
        <dbReference type="ARBA" id="ARBA00009316"/>
    </source>
</evidence>
<feature type="region of interest" description="Disordered" evidence="7">
    <location>
        <begin position="1"/>
        <end position="32"/>
    </location>
</feature>
<keyword evidence="4 6" id="KW-0175">Coiled coil</keyword>
<comment type="similarity">
    <text evidence="2">Belongs to the ODF2 family.</text>
</comment>
<proteinExistence type="inferred from homology"/>
<comment type="caution">
    <text evidence="8">The sequence shown here is derived from an EMBL/GenBank/DDBJ whole genome shotgun (WGS) entry which is preliminary data.</text>
</comment>
<feature type="coiled-coil region" evidence="6">
    <location>
        <begin position="250"/>
        <end position="337"/>
    </location>
</feature>
<keyword evidence="3" id="KW-0963">Cytoplasm</keyword>
<evidence type="ECO:0000313" key="8">
    <source>
        <dbReference type="EMBL" id="KAK9872258.1"/>
    </source>
</evidence>
<dbReference type="PANTHER" id="PTHR23162">
    <property type="entry name" value="OUTER DENSE FIBER OF SPERM TAILS 2"/>
    <property type="match status" value="1"/>
</dbReference>
<dbReference type="EMBL" id="JARQZJ010000010">
    <property type="protein sequence ID" value="KAK9872258.1"/>
    <property type="molecule type" value="Genomic_DNA"/>
</dbReference>
<dbReference type="GO" id="GO:0005813">
    <property type="term" value="C:centrosome"/>
    <property type="evidence" value="ECO:0007669"/>
    <property type="project" value="UniProtKB-SubCell"/>
</dbReference>
<feature type="coiled-coil region" evidence="6">
    <location>
        <begin position="128"/>
        <end position="155"/>
    </location>
</feature>
<organism evidence="8 9">
    <name type="scientific">Henosepilachna vigintioctopunctata</name>
    <dbReference type="NCBI Taxonomy" id="420089"/>
    <lineage>
        <taxon>Eukaryota</taxon>
        <taxon>Metazoa</taxon>
        <taxon>Ecdysozoa</taxon>
        <taxon>Arthropoda</taxon>
        <taxon>Hexapoda</taxon>
        <taxon>Insecta</taxon>
        <taxon>Pterygota</taxon>
        <taxon>Neoptera</taxon>
        <taxon>Endopterygota</taxon>
        <taxon>Coleoptera</taxon>
        <taxon>Polyphaga</taxon>
        <taxon>Cucujiformia</taxon>
        <taxon>Coccinelloidea</taxon>
        <taxon>Coccinellidae</taxon>
        <taxon>Epilachninae</taxon>
        <taxon>Epilachnini</taxon>
        <taxon>Henosepilachna</taxon>
    </lineage>
</organism>
<evidence type="ECO:0000313" key="9">
    <source>
        <dbReference type="Proteomes" id="UP001431783"/>
    </source>
</evidence>
<comment type="subcellular location">
    <subcellularLocation>
        <location evidence="1">Cytoplasm</location>
        <location evidence="1">Cytoskeleton</location>
        <location evidence="1">Microtubule organizing center</location>
        <location evidence="1">Centrosome</location>
    </subcellularLocation>
</comment>
<evidence type="ECO:0000256" key="4">
    <source>
        <dbReference type="ARBA" id="ARBA00023054"/>
    </source>
</evidence>
<reference evidence="8 9" key="1">
    <citation type="submission" date="2023-03" db="EMBL/GenBank/DDBJ databases">
        <title>Genome insight into feeding habits of ladybird beetles.</title>
        <authorList>
            <person name="Li H.-S."/>
            <person name="Huang Y.-H."/>
            <person name="Pang H."/>
        </authorList>
    </citation>
    <scope>NUCLEOTIDE SEQUENCE [LARGE SCALE GENOMIC DNA]</scope>
    <source>
        <strain evidence="8">SYSU_2023b</strain>
        <tissue evidence="8">Whole body</tissue>
    </source>
</reference>
<dbReference type="Proteomes" id="UP001431783">
    <property type="component" value="Unassembled WGS sequence"/>
</dbReference>
<name>A0AAW1TPM7_9CUCU</name>
<dbReference type="AlphaFoldDB" id="A0AAW1TPM7"/>
<feature type="compositionally biased region" description="Acidic residues" evidence="7">
    <location>
        <begin position="17"/>
        <end position="31"/>
    </location>
</feature>
<evidence type="ECO:0000256" key="7">
    <source>
        <dbReference type="SAM" id="MobiDB-lite"/>
    </source>
</evidence>
<feature type="coiled-coil region" evidence="6">
    <location>
        <begin position="418"/>
        <end position="518"/>
    </location>
</feature>
<protein>
    <submittedName>
        <fullName evidence="8">Uncharacterized protein</fullName>
    </submittedName>
</protein>
<keyword evidence="9" id="KW-1185">Reference proteome</keyword>
<evidence type="ECO:0000256" key="3">
    <source>
        <dbReference type="ARBA" id="ARBA00022490"/>
    </source>
</evidence>
<sequence length="550" mass="63759">MNSRKKETEYLNQLENMNEEDSETTGGEDDEMKAVDDMIIKASRELEQVVEDNQELLEKLDKSRYHSDKQNPIFRGGGEQNSNIIHNDVLKQLEEAEGQAKATANIIYKLKTRVGELLKKDELTEEETKELDLKNKQLKESMKSLEENTIKIQNLIEKTNIINNKDLKEVRCFLNSPRAIFNTSEEKTVFKIPTYNTNKKVDVVSGRCSCCSENIRQIPQNVPTFAKKLCQSYSMQEKLAAENASLESIRFKLQEELLNKDQSLECLERELSNLQNEMKLISKENNVLNEKLQILQRKEESTINQNHKNSSSCEFRIKEYSDNIYQLEKQLTDMESDVKYLQGEICAVQSEREHLEKHRKMMCKTRPCVPPYPRHSFRGMDGFSFSKGSQLQPGQVSEQFNEKYNVLNKNVKIKLNEIVALKTDYERLRNLTNEAEELKTITENNTKDCEILMNALKAENKITAEQEHQLSVAKNRLRRAQESLKEHKMLITDQKKQLEDVANRCLEVQQKLEDHKNRKHSQVHVSDGDGFNTGIHIISNLQDKLGEIAI</sequence>
<evidence type="ECO:0000256" key="6">
    <source>
        <dbReference type="SAM" id="Coils"/>
    </source>
</evidence>
<keyword evidence="5" id="KW-0206">Cytoskeleton</keyword>
<accession>A0AAW1TPM7</accession>
<dbReference type="GO" id="GO:1902017">
    <property type="term" value="P:regulation of cilium assembly"/>
    <property type="evidence" value="ECO:0007669"/>
    <property type="project" value="TreeGrafter"/>
</dbReference>
<evidence type="ECO:0000256" key="1">
    <source>
        <dbReference type="ARBA" id="ARBA00004300"/>
    </source>
</evidence>
<dbReference type="PANTHER" id="PTHR23162:SF10">
    <property type="entry name" value="FI13205P"/>
    <property type="match status" value="1"/>
</dbReference>
<evidence type="ECO:0000256" key="5">
    <source>
        <dbReference type="ARBA" id="ARBA00023212"/>
    </source>
</evidence>